<dbReference type="AlphaFoldDB" id="A0A8H2VWV8"/>
<dbReference type="Proteomes" id="UP000624404">
    <property type="component" value="Unassembled WGS sequence"/>
</dbReference>
<proteinExistence type="predicted"/>
<dbReference type="OrthoDB" id="4227485at2759"/>
<keyword evidence="3" id="KW-1185">Reference proteome</keyword>
<evidence type="ECO:0000313" key="3">
    <source>
        <dbReference type="Proteomes" id="UP000624404"/>
    </source>
</evidence>
<evidence type="ECO:0000256" key="1">
    <source>
        <dbReference type="SAM" id="MobiDB-lite"/>
    </source>
</evidence>
<dbReference type="InterPro" id="IPR022198">
    <property type="entry name" value="DUF3723"/>
</dbReference>
<evidence type="ECO:0000313" key="2">
    <source>
        <dbReference type="EMBL" id="CAD6446248.1"/>
    </source>
</evidence>
<sequence>MYRSRLTKDELKLEAERHLKYRGIACVRLENLHFPSEDSRELNQENVERLKELFQKDITRRLDPKNRIAAEINEIDLNEAIRTSNTSAELLMNIHDENPPFLIFPSNYQLTCLHGRHRILAAREILPPANAWWTVDLYLTDTNPEARRTLIEEYSNEKKPSDGEIYRKVRQYEREDGELTAAFDKLLDIPGLWSGMRISTLHKLLDMKCYEEALHYLEHIRQFWHSLFRGDKNALRRVNNVDVKSLELKAPKYSKQDAQILQVQLLSGQIFSAFSQKEREAIWSELQSIEYLTPSLFTFFEDLKYLNACAGSLKRLVKLSCRDTVFSAFQQNFHFTNESNDQYAIEIAESTFIDKSIPARHCFDTGYRQLWAFVMRNYKEIAPNTKKKKKDLLAKSGVEKADEMILFEFAALADRLGFASPEIQTLRQSSSDREIALHALLKARKPDRYQYDDITLASNVTQIMRLFSTASVISHDNISPALISDNINSSGNRCGFPDQDAHRQDRKALSLPYLNNENFETNRVTPNLRRTPARLGNNSAQSSAKLATTSNDRTKQGNLLRVWLGSPWCDYQSVTPITAKGCLLACRKGDYFEKVTIGVYEGDDTLQFLQALSVIQHANISKIRS</sequence>
<reference evidence="2" key="1">
    <citation type="submission" date="2020-10" db="EMBL/GenBank/DDBJ databases">
        <authorList>
            <person name="Kusch S."/>
        </authorList>
    </citation>
    <scope>NUCLEOTIDE SEQUENCE</scope>
    <source>
        <strain evidence="2">SwB9</strain>
    </source>
</reference>
<feature type="compositionally biased region" description="Polar residues" evidence="1">
    <location>
        <begin position="536"/>
        <end position="551"/>
    </location>
</feature>
<dbReference type="EMBL" id="CAJHIA010000017">
    <property type="protein sequence ID" value="CAD6446248.1"/>
    <property type="molecule type" value="Genomic_DNA"/>
</dbReference>
<protein>
    <submittedName>
        <fullName evidence="2">F68f9563-ded7-4069-bc2f-2a3b06713e93</fullName>
    </submittedName>
</protein>
<accession>A0A8H2VWV8</accession>
<organism evidence="2 3">
    <name type="scientific">Sclerotinia trifoliorum</name>
    <dbReference type="NCBI Taxonomy" id="28548"/>
    <lineage>
        <taxon>Eukaryota</taxon>
        <taxon>Fungi</taxon>
        <taxon>Dikarya</taxon>
        <taxon>Ascomycota</taxon>
        <taxon>Pezizomycotina</taxon>
        <taxon>Leotiomycetes</taxon>
        <taxon>Helotiales</taxon>
        <taxon>Sclerotiniaceae</taxon>
        <taxon>Sclerotinia</taxon>
    </lineage>
</organism>
<feature type="region of interest" description="Disordered" evidence="1">
    <location>
        <begin position="532"/>
        <end position="551"/>
    </location>
</feature>
<comment type="caution">
    <text evidence="2">The sequence shown here is derived from an EMBL/GenBank/DDBJ whole genome shotgun (WGS) entry which is preliminary data.</text>
</comment>
<gene>
    <name evidence="2" type="ORF">SCLTRI_LOCUS5953</name>
</gene>
<name>A0A8H2VWV8_9HELO</name>
<dbReference type="Pfam" id="PF12520">
    <property type="entry name" value="DUF3723"/>
    <property type="match status" value="1"/>
</dbReference>